<dbReference type="Proteomes" id="UP001488838">
    <property type="component" value="Unassembled WGS sequence"/>
</dbReference>
<evidence type="ECO:0000256" key="4">
    <source>
        <dbReference type="ARBA" id="ARBA00023211"/>
    </source>
</evidence>
<proteinExistence type="predicted"/>
<accession>A0AAW0HLL8</accession>
<feature type="compositionally biased region" description="Basic and acidic residues" evidence="5">
    <location>
        <begin position="1"/>
        <end position="10"/>
    </location>
</feature>
<feature type="non-terminal residue" evidence="6">
    <location>
        <position position="1"/>
    </location>
</feature>
<evidence type="ECO:0000256" key="3">
    <source>
        <dbReference type="ARBA" id="ARBA00022912"/>
    </source>
</evidence>
<evidence type="ECO:0008006" key="8">
    <source>
        <dbReference type="Google" id="ProtNLM"/>
    </source>
</evidence>
<dbReference type="InterPro" id="IPR006186">
    <property type="entry name" value="Ser/Thr-sp_prot-phosphatase"/>
</dbReference>
<dbReference type="GO" id="GO:0046872">
    <property type="term" value="F:metal ion binding"/>
    <property type="evidence" value="ECO:0007669"/>
    <property type="project" value="UniProtKB-KW"/>
</dbReference>
<dbReference type="EMBL" id="JBBHLL010000463">
    <property type="protein sequence ID" value="KAK7802430.1"/>
    <property type="molecule type" value="Genomic_DNA"/>
</dbReference>
<name>A0AAW0HLL8_MYOGA</name>
<gene>
    <name evidence="6" type="ORF">U0070_011300</name>
</gene>
<dbReference type="PRINTS" id="PR00114">
    <property type="entry name" value="STPHPHTASE"/>
</dbReference>
<keyword evidence="4" id="KW-0464">Manganese</keyword>
<keyword evidence="7" id="KW-1185">Reference proteome</keyword>
<keyword evidence="1" id="KW-0479">Metal-binding</keyword>
<dbReference type="AlphaFoldDB" id="A0AAW0HLL8"/>
<evidence type="ECO:0000256" key="2">
    <source>
        <dbReference type="ARBA" id="ARBA00022801"/>
    </source>
</evidence>
<comment type="caution">
    <text evidence="6">The sequence shown here is derived from an EMBL/GenBank/DDBJ whole genome shotgun (WGS) entry which is preliminary data.</text>
</comment>
<evidence type="ECO:0000256" key="1">
    <source>
        <dbReference type="ARBA" id="ARBA00022723"/>
    </source>
</evidence>
<feature type="non-terminal residue" evidence="6">
    <location>
        <position position="162"/>
    </location>
</feature>
<evidence type="ECO:0000313" key="6">
    <source>
        <dbReference type="EMBL" id="KAK7802430.1"/>
    </source>
</evidence>
<feature type="region of interest" description="Disordered" evidence="5">
    <location>
        <begin position="1"/>
        <end position="27"/>
    </location>
</feature>
<dbReference type="Gene3D" id="3.60.21.10">
    <property type="match status" value="1"/>
</dbReference>
<organism evidence="6 7">
    <name type="scientific">Myodes glareolus</name>
    <name type="common">Bank vole</name>
    <name type="synonym">Clethrionomys glareolus</name>
    <dbReference type="NCBI Taxonomy" id="447135"/>
    <lineage>
        <taxon>Eukaryota</taxon>
        <taxon>Metazoa</taxon>
        <taxon>Chordata</taxon>
        <taxon>Craniata</taxon>
        <taxon>Vertebrata</taxon>
        <taxon>Euteleostomi</taxon>
        <taxon>Mammalia</taxon>
        <taxon>Eutheria</taxon>
        <taxon>Euarchontoglires</taxon>
        <taxon>Glires</taxon>
        <taxon>Rodentia</taxon>
        <taxon>Myomorpha</taxon>
        <taxon>Muroidea</taxon>
        <taxon>Cricetidae</taxon>
        <taxon>Arvicolinae</taxon>
        <taxon>Myodes</taxon>
    </lineage>
</organism>
<keyword evidence="2" id="KW-0378">Hydrolase</keyword>
<reference evidence="6 7" key="1">
    <citation type="journal article" date="2023" name="bioRxiv">
        <title>Conserved and derived expression patterns and positive selection on dental genes reveal complex evolutionary context of ever-growing rodent molars.</title>
        <authorList>
            <person name="Calamari Z.T."/>
            <person name="Song A."/>
            <person name="Cohen E."/>
            <person name="Akter M."/>
            <person name="Roy R.D."/>
            <person name="Hallikas O."/>
            <person name="Christensen M.M."/>
            <person name="Li P."/>
            <person name="Marangoni P."/>
            <person name="Jernvall J."/>
            <person name="Klein O.D."/>
        </authorList>
    </citation>
    <scope>NUCLEOTIDE SEQUENCE [LARGE SCALE GENOMIC DNA]</scope>
    <source>
        <strain evidence="6">V071</strain>
    </source>
</reference>
<dbReference type="InterPro" id="IPR029052">
    <property type="entry name" value="Metallo-depent_PP-like"/>
</dbReference>
<protein>
    <recommendedName>
        <fullName evidence="8">Protein-serine/threonine phosphatase</fullName>
    </recommendedName>
</protein>
<evidence type="ECO:0000256" key="5">
    <source>
        <dbReference type="SAM" id="MobiDB-lite"/>
    </source>
</evidence>
<dbReference type="SUPFAM" id="SSF56300">
    <property type="entry name" value="Metallo-dependent phosphatases"/>
    <property type="match status" value="1"/>
</dbReference>
<dbReference type="GO" id="GO:0004722">
    <property type="term" value="F:protein serine/threonine phosphatase activity"/>
    <property type="evidence" value="ECO:0007669"/>
    <property type="project" value="InterPro"/>
</dbReference>
<dbReference type="InterPro" id="IPR047129">
    <property type="entry name" value="PPA2-like"/>
</dbReference>
<evidence type="ECO:0000313" key="7">
    <source>
        <dbReference type="Proteomes" id="UP001488838"/>
    </source>
</evidence>
<sequence>GPHKAPREWKPVPMTQVGGRAHGSRQSSSWFTIMDDKLLTKPQDQCIEQLNEYKQHSESRACVKAKEILTKESNLQRFHVWSLCGNVHGQVHDLMELFRIGSKSDTNYLFMGDHVCYHERNTPPYSKGIMTADRSHKFMVKKIRKCLEILHRPIRLSSSHCL</sequence>
<keyword evidence="3" id="KW-0904">Protein phosphatase</keyword>
<dbReference type="PANTHER" id="PTHR45619">
    <property type="entry name" value="SERINE/THREONINE-PROTEIN PHOSPHATASE PP2A-RELATED"/>
    <property type="match status" value="1"/>
</dbReference>